<dbReference type="Gene3D" id="1.20.120.1490">
    <property type="match status" value="1"/>
</dbReference>
<dbReference type="EMBL" id="CP089983">
    <property type="protein sequence ID" value="WXB07365.1"/>
    <property type="molecule type" value="Genomic_DNA"/>
</dbReference>
<proteinExistence type="predicted"/>
<dbReference type="Pfam" id="PF07813">
    <property type="entry name" value="LTXXQ"/>
    <property type="match status" value="1"/>
</dbReference>
<sequence>MHHHPGMPPGLFYWWANARRRERCGDDGPVHEYAGWPGRHGRGRDRDERSSPWDGWQAGGWGHHHHEDGGGFGVRRPLRFLAHKLDLSEAQVTDLANILNDLKTERAQAEVDERRTMAAFADAVAGGSFDEGRAKEGADLRTQSTERLRDAVTKALGRIHALLDEEQRKRFAYLIRTGVLAL</sequence>
<reference evidence="3" key="1">
    <citation type="submission" date="2021-12" db="EMBL/GenBank/DDBJ databases">
        <title>Discovery of the Pendulisporaceae a myxobacterial family with distinct sporulation behavior and unique specialized metabolism.</title>
        <authorList>
            <person name="Garcia R."/>
            <person name="Popoff A."/>
            <person name="Bader C.D."/>
            <person name="Loehr J."/>
            <person name="Walesch S."/>
            <person name="Walt C."/>
            <person name="Boldt J."/>
            <person name="Bunk B."/>
            <person name="Haeckl F.J.F.P.J."/>
            <person name="Gunesch A.P."/>
            <person name="Birkelbach J."/>
            <person name="Nuebel U."/>
            <person name="Pietschmann T."/>
            <person name="Bach T."/>
            <person name="Mueller R."/>
        </authorList>
    </citation>
    <scope>NUCLEOTIDE SEQUENCE</scope>
    <source>
        <strain evidence="3">MSr11367</strain>
    </source>
</reference>
<keyword evidence="4" id="KW-1185">Reference proteome</keyword>
<evidence type="ECO:0000313" key="3">
    <source>
        <dbReference type="EMBL" id="WXB07365.1"/>
    </source>
</evidence>
<keyword evidence="1" id="KW-0175">Coiled coil</keyword>
<organism evidence="3 4">
    <name type="scientific">Pendulispora rubella</name>
    <dbReference type="NCBI Taxonomy" id="2741070"/>
    <lineage>
        <taxon>Bacteria</taxon>
        <taxon>Pseudomonadati</taxon>
        <taxon>Myxococcota</taxon>
        <taxon>Myxococcia</taxon>
        <taxon>Myxococcales</taxon>
        <taxon>Sorangiineae</taxon>
        <taxon>Pendulisporaceae</taxon>
        <taxon>Pendulispora</taxon>
    </lineage>
</organism>
<name>A0ABZ2LDW8_9BACT</name>
<evidence type="ECO:0000256" key="1">
    <source>
        <dbReference type="SAM" id="Coils"/>
    </source>
</evidence>
<feature type="coiled-coil region" evidence="1">
    <location>
        <begin position="85"/>
        <end position="112"/>
    </location>
</feature>
<accession>A0ABZ2LDW8</accession>
<dbReference type="RefSeq" id="WP_394837025.1">
    <property type="nucleotide sequence ID" value="NZ_CP089929.1"/>
</dbReference>
<feature type="region of interest" description="Disordered" evidence="2">
    <location>
        <begin position="26"/>
        <end position="55"/>
    </location>
</feature>
<dbReference type="Proteomes" id="UP001374803">
    <property type="component" value="Chromosome"/>
</dbReference>
<gene>
    <name evidence="3" type="ORF">LVJ94_08965</name>
</gene>
<evidence type="ECO:0000256" key="2">
    <source>
        <dbReference type="SAM" id="MobiDB-lite"/>
    </source>
</evidence>
<evidence type="ECO:0000313" key="4">
    <source>
        <dbReference type="Proteomes" id="UP001374803"/>
    </source>
</evidence>
<protein>
    <submittedName>
        <fullName evidence="3">Spy/CpxP family protein refolding chaperone</fullName>
    </submittedName>
</protein>
<dbReference type="InterPro" id="IPR012899">
    <property type="entry name" value="LTXXQ"/>
</dbReference>